<keyword evidence="3" id="KW-1185">Reference proteome</keyword>
<organism evidence="2 3">
    <name type="scientific">Cryobacterium lactosi</name>
    <dbReference type="NCBI Taxonomy" id="1259202"/>
    <lineage>
        <taxon>Bacteria</taxon>
        <taxon>Bacillati</taxon>
        <taxon>Actinomycetota</taxon>
        <taxon>Actinomycetes</taxon>
        <taxon>Micrococcales</taxon>
        <taxon>Microbacteriaceae</taxon>
        <taxon>Cryobacterium</taxon>
    </lineage>
</organism>
<dbReference type="NCBIfam" id="NF005115">
    <property type="entry name" value="PRK06547.1"/>
    <property type="match status" value="1"/>
</dbReference>
<gene>
    <name evidence="2" type="ORF">E3T61_03865</name>
</gene>
<dbReference type="Proteomes" id="UP000298468">
    <property type="component" value="Unassembled WGS sequence"/>
</dbReference>
<dbReference type="AlphaFoldDB" id="A0A4R9BYD3"/>
<dbReference type="GO" id="GO:0005524">
    <property type="term" value="F:ATP binding"/>
    <property type="evidence" value="ECO:0007669"/>
    <property type="project" value="UniProtKB-KW"/>
</dbReference>
<keyword evidence="2" id="KW-0067">ATP-binding</keyword>
<dbReference type="InterPro" id="IPR027417">
    <property type="entry name" value="P-loop_NTPase"/>
</dbReference>
<accession>A0A4R9BYD3</accession>
<dbReference type="Gene3D" id="3.40.50.300">
    <property type="entry name" value="P-loop containing nucleotide triphosphate hydrolases"/>
    <property type="match status" value="1"/>
</dbReference>
<dbReference type="Pfam" id="PF13238">
    <property type="entry name" value="AAA_18"/>
    <property type="match status" value="1"/>
</dbReference>
<proteinExistence type="predicted"/>
<reference evidence="2 3" key="1">
    <citation type="submission" date="2019-03" db="EMBL/GenBank/DDBJ databases">
        <title>Genomics of glacier-inhabiting Cryobacterium strains.</title>
        <authorList>
            <person name="Liu Q."/>
            <person name="Xin Y.-H."/>
        </authorList>
    </citation>
    <scope>NUCLEOTIDE SEQUENCE [LARGE SCALE GENOMIC DNA]</scope>
    <source>
        <strain evidence="2 3">Sr59</strain>
    </source>
</reference>
<evidence type="ECO:0000313" key="3">
    <source>
        <dbReference type="Proteomes" id="UP000298468"/>
    </source>
</evidence>
<evidence type="ECO:0000313" key="2">
    <source>
        <dbReference type="EMBL" id="TFD94131.1"/>
    </source>
</evidence>
<keyword evidence="2" id="KW-0547">Nucleotide-binding</keyword>
<feature type="region of interest" description="Disordered" evidence="1">
    <location>
        <begin position="208"/>
        <end position="228"/>
    </location>
</feature>
<name>A0A4R9BYD3_9MICO</name>
<dbReference type="EMBL" id="SOHM01000007">
    <property type="protein sequence ID" value="TFD94131.1"/>
    <property type="molecule type" value="Genomic_DNA"/>
</dbReference>
<dbReference type="OrthoDB" id="3237545at2"/>
<protein>
    <submittedName>
        <fullName evidence="2">ATP-binding protein</fullName>
    </submittedName>
</protein>
<evidence type="ECO:0000256" key="1">
    <source>
        <dbReference type="SAM" id="MobiDB-lite"/>
    </source>
</evidence>
<comment type="caution">
    <text evidence="2">The sequence shown here is derived from an EMBL/GenBank/DDBJ whole genome shotgun (WGS) entry which is preliminary data.</text>
</comment>
<dbReference type="SUPFAM" id="SSF52540">
    <property type="entry name" value="P-loop containing nucleoside triphosphate hydrolases"/>
    <property type="match status" value="1"/>
</dbReference>
<sequence>MSLPPPRSRPQCWRGRGILCSPDLATPVPATPVLDAVRTLGRNPVGDRAVVLIDGPSGAGKSTLADAVLAAWPGPVLPTLVRLDDVYPGWGGLDAAIDQIGRLVLGARHAGRPAAWQRYDWAAARPAEWHSIDPGRPLVIEGCGALAEAHAALSDVRVWLDADDGIRKQRALARDGGGFEAHWDQWQRDWEAYRDRDQPERWATVRLTGTPLGRDAPPVPQAKAVPPQ</sequence>